<proteinExistence type="predicted"/>
<reference evidence="1" key="1">
    <citation type="submission" date="2021-06" db="EMBL/GenBank/DDBJ databases">
        <title>Parelaphostrongylus tenuis whole genome reference sequence.</title>
        <authorList>
            <person name="Garwood T.J."/>
            <person name="Larsen P.A."/>
            <person name="Fountain-Jones N.M."/>
            <person name="Garbe J.R."/>
            <person name="Macchietto M.G."/>
            <person name="Kania S.A."/>
            <person name="Gerhold R.W."/>
            <person name="Richards J.E."/>
            <person name="Wolf T.M."/>
        </authorList>
    </citation>
    <scope>NUCLEOTIDE SEQUENCE</scope>
    <source>
        <strain evidence="1">MNPRO001-30</strain>
        <tissue evidence="1">Meninges</tissue>
    </source>
</reference>
<dbReference type="EMBL" id="JAHQIW010001742">
    <property type="protein sequence ID" value="KAJ1353533.1"/>
    <property type="molecule type" value="Genomic_DNA"/>
</dbReference>
<dbReference type="AlphaFoldDB" id="A0AAD5QIN6"/>
<comment type="caution">
    <text evidence="1">The sequence shown here is derived from an EMBL/GenBank/DDBJ whole genome shotgun (WGS) entry which is preliminary data.</text>
</comment>
<accession>A0AAD5QIN6</accession>
<keyword evidence="2" id="KW-1185">Reference proteome</keyword>
<protein>
    <submittedName>
        <fullName evidence="1">Uncharacterized protein</fullName>
    </submittedName>
</protein>
<organism evidence="1 2">
    <name type="scientific">Parelaphostrongylus tenuis</name>
    <name type="common">Meningeal worm</name>
    <dbReference type="NCBI Taxonomy" id="148309"/>
    <lineage>
        <taxon>Eukaryota</taxon>
        <taxon>Metazoa</taxon>
        <taxon>Ecdysozoa</taxon>
        <taxon>Nematoda</taxon>
        <taxon>Chromadorea</taxon>
        <taxon>Rhabditida</taxon>
        <taxon>Rhabditina</taxon>
        <taxon>Rhabditomorpha</taxon>
        <taxon>Strongyloidea</taxon>
        <taxon>Metastrongylidae</taxon>
        <taxon>Parelaphostrongylus</taxon>
    </lineage>
</organism>
<evidence type="ECO:0000313" key="2">
    <source>
        <dbReference type="Proteomes" id="UP001196413"/>
    </source>
</evidence>
<dbReference type="Proteomes" id="UP001196413">
    <property type="component" value="Unassembled WGS sequence"/>
</dbReference>
<sequence>MQIMEQPIILSDGNVVPPISLKAHLNDSFHSTGGCFGVYPVHSRVLLLEREGDIVIFSETPCTQRGGKKDWNTPKQGENHFMKNTWCESEEIELYSLLNLETNS</sequence>
<name>A0AAD5QIN6_PARTN</name>
<gene>
    <name evidence="1" type="ORF">KIN20_010176</name>
</gene>
<evidence type="ECO:0000313" key="1">
    <source>
        <dbReference type="EMBL" id="KAJ1353533.1"/>
    </source>
</evidence>